<proteinExistence type="predicted"/>
<feature type="compositionally biased region" description="Pro residues" evidence="1">
    <location>
        <begin position="75"/>
        <end position="85"/>
    </location>
</feature>
<feature type="region of interest" description="Disordered" evidence="1">
    <location>
        <begin position="71"/>
        <end position="94"/>
    </location>
</feature>
<accession>A0A3N4JSA7</accession>
<evidence type="ECO:0000313" key="3">
    <source>
        <dbReference type="Proteomes" id="UP000276215"/>
    </source>
</evidence>
<name>A0A3N4JSA7_9PEZI</name>
<sequence length="158" mass="16403">MAPINHYYYFGNWVAPSPAATTPGPPPPTTTAATTATTPLPQWIAILGSTDSPHSAAPAPAPTLAPITVQVNYQPPAPPAPPAAPAMPGSYPQQPQALQGPDFLIYPVQGDFQAPAPAAPAAAPAQNPAGFWRFPGFFNEVGGSFEVVREEKVGRLLL</sequence>
<organism evidence="2 3">
    <name type="scientific">Choiromyces venosus 120613-1</name>
    <dbReference type="NCBI Taxonomy" id="1336337"/>
    <lineage>
        <taxon>Eukaryota</taxon>
        <taxon>Fungi</taxon>
        <taxon>Dikarya</taxon>
        <taxon>Ascomycota</taxon>
        <taxon>Pezizomycotina</taxon>
        <taxon>Pezizomycetes</taxon>
        <taxon>Pezizales</taxon>
        <taxon>Tuberaceae</taxon>
        <taxon>Choiromyces</taxon>
    </lineage>
</organism>
<gene>
    <name evidence="2" type="ORF">L873DRAFT_1788532</name>
</gene>
<dbReference type="AlphaFoldDB" id="A0A3N4JSA7"/>
<evidence type="ECO:0000256" key="1">
    <source>
        <dbReference type="SAM" id="MobiDB-lite"/>
    </source>
</evidence>
<dbReference type="Proteomes" id="UP000276215">
    <property type="component" value="Unassembled WGS sequence"/>
</dbReference>
<reference evidence="2 3" key="1">
    <citation type="journal article" date="2018" name="Nat. Ecol. Evol.">
        <title>Pezizomycetes genomes reveal the molecular basis of ectomycorrhizal truffle lifestyle.</title>
        <authorList>
            <person name="Murat C."/>
            <person name="Payen T."/>
            <person name="Noel B."/>
            <person name="Kuo A."/>
            <person name="Morin E."/>
            <person name="Chen J."/>
            <person name="Kohler A."/>
            <person name="Krizsan K."/>
            <person name="Balestrini R."/>
            <person name="Da Silva C."/>
            <person name="Montanini B."/>
            <person name="Hainaut M."/>
            <person name="Levati E."/>
            <person name="Barry K.W."/>
            <person name="Belfiori B."/>
            <person name="Cichocki N."/>
            <person name="Clum A."/>
            <person name="Dockter R.B."/>
            <person name="Fauchery L."/>
            <person name="Guy J."/>
            <person name="Iotti M."/>
            <person name="Le Tacon F."/>
            <person name="Lindquist E.A."/>
            <person name="Lipzen A."/>
            <person name="Malagnac F."/>
            <person name="Mello A."/>
            <person name="Molinier V."/>
            <person name="Miyauchi S."/>
            <person name="Poulain J."/>
            <person name="Riccioni C."/>
            <person name="Rubini A."/>
            <person name="Sitrit Y."/>
            <person name="Splivallo R."/>
            <person name="Traeger S."/>
            <person name="Wang M."/>
            <person name="Zifcakova L."/>
            <person name="Wipf D."/>
            <person name="Zambonelli A."/>
            <person name="Paolocci F."/>
            <person name="Nowrousian M."/>
            <person name="Ottonello S."/>
            <person name="Baldrian P."/>
            <person name="Spatafora J.W."/>
            <person name="Henrissat B."/>
            <person name="Nagy L.G."/>
            <person name="Aury J.M."/>
            <person name="Wincker P."/>
            <person name="Grigoriev I.V."/>
            <person name="Bonfante P."/>
            <person name="Martin F.M."/>
        </authorList>
    </citation>
    <scope>NUCLEOTIDE SEQUENCE [LARGE SCALE GENOMIC DNA]</scope>
    <source>
        <strain evidence="2 3">120613-1</strain>
    </source>
</reference>
<dbReference type="EMBL" id="ML120375">
    <property type="protein sequence ID" value="RPB01234.1"/>
    <property type="molecule type" value="Genomic_DNA"/>
</dbReference>
<evidence type="ECO:0000313" key="2">
    <source>
        <dbReference type="EMBL" id="RPB01234.1"/>
    </source>
</evidence>
<keyword evidence="3" id="KW-1185">Reference proteome</keyword>
<protein>
    <submittedName>
        <fullName evidence="2">Uncharacterized protein</fullName>
    </submittedName>
</protein>